<name>A0A0D3AAE5_BRAOL</name>
<dbReference type="Gramene" id="Bo1g093140.1">
    <property type="protein sequence ID" value="Bo1g093140.1"/>
    <property type="gene ID" value="Bo1g093140"/>
</dbReference>
<keyword evidence="2" id="KW-1185">Reference proteome</keyword>
<sequence>MGCQIDKSTLLIATCVKHQWFVSVIPTLISAQSALWLCRRSLPNAQIIVALCLAAAIDDVEDPYPTQHTAIDKFMVYKLIKTSGSGVIKRILTLSAPKRSPVSRCKKMVLRFLLQLYQEVSTDCLSLFSVHCNNTNVVGVVRDFDGIMTKLHNIITYETGHLLVKVSTYNFTANHQAFTISSILSEGSNDDNGDDICLVPTQYLLRWTLVVVVFRKHQLHEQLQVVSDTKKHPAQAAYKMAKKTRMA</sequence>
<dbReference type="AlphaFoldDB" id="A0A0D3AAE5"/>
<dbReference type="OMA" id="HNIITYE"/>
<dbReference type="EnsemblPlants" id="Bo1g093140.1">
    <property type="protein sequence ID" value="Bo1g093140.1"/>
    <property type="gene ID" value="Bo1g093140"/>
</dbReference>
<organism evidence="1 2">
    <name type="scientific">Brassica oleracea var. oleracea</name>
    <dbReference type="NCBI Taxonomy" id="109376"/>
    <lineage>
        <taxon>Eukaryota</taxon>
        <taxon>Viridiplantae</taxon>
        <taxon>Streptophyta</taxon>
        <taxon>Embryophyta</taxon>
        <taxon>Tracheophyta</taxon>
        <taxon>Spermatophyta</taxon>
        <taxon>Magnoliopsida</taxon>
        <taxon>eudicotyledons</taxon>
        <taxon>Gunneridae</taxon>
        <taxon>Pentapetalae</taxon>
        <taxon>rosids</taxon>
        <taxon>malvids</taxon>
        <taxon>Brassicales</taxon>
        <taxon>Brassicaceae</taxon>
        <taxon>Brassiceae</taxon>
        <taxon>Brassica</taxon>
    </lineage>
</organism>
<protein>
    <submittedName>
        <fullName evidence="1">Uncharacterized protein</fullName>
    </submittedName>
</protein>
<dbReference type="Proteomes" id="UP000032141">
    <property type="component" value="Chromosome C1"/>
</dbReference>
<dbReference type="HOGENOM" id="CLU_1125870_0_0_1"/>
<evidence type="ECO:0000313" key="1">
    <source>
        <dbReference type="EnsemblPlants" id="Bo1g093140.1"/>
    </source>
</evidence>
<proteinExistence type="predicted"/>
<accession>A0A0D3AAE5</accession>
<evidence type="ECO:0000313" key="2">
    <source>
        <dbReference type="Proteomes" id="UP000032141"/>
    </source>
</evidence>
<reference evidence="1" key="2">
    <citation type="submission" date="2015-03" db="UniProtKB">
        <authorList>
            <consortium name="EnsemblPlants"/>
        </authorList>
    </citation>
    <scope>IDENTIFICATION</scope>
</reference>
<reference evidence="1 2" key="1">
    <citation type="journal article" date="2014" name="Genome Biol.">
        <title>Transcriptome and methylome profiling reveals relics of genome dominance in the mesopolyploid Brassica oleracea.</title>
        <authorList>
            <person name="Parkin I.A."/>
            <person name="Koh C."/>
            <person name="Tang H."/>
            <person name="Robinson S.J."/>
            <person name="Kagale S."/>
            <person name="Clarke W.E."/>
            <person name="Town C.D."/>
            <person name="Nixon J."/>
            <person name="Krishnakumar V."/>
            <person name="Bidwell S.L."/>
            <person name="Denoeud F."/>
            <person name="Belcram H."/>
            <person name="Links M.G."/>
            <person name="Just J."/>
            <person name="Clarke C."/>
            <person name="Bender T."/>
            <person name="Huebert T."/>
            <person name="Mason A.S."/>
            <person name="Pires J.C."/>
            <person name="Barker G."/>
            <person name="Moore J."/>
            <person name="Walley P.G."/>
            <person name="Manoli S."/>
            <person name="Batley J."/>
            <person name="Edwards D."/>
            <person name="Nelson M.N."/>
            <person name="Wang X."/>
            <person name="Paterson A.H."/>
            <person name="King G."/>
            <person name="Bancroft I."/>
            <person name="Chalhoub B."/>
            <person name="Sharpe A.G."/>
        </authorList>
    </citation>
    <scope>NUCLEOTIDE SEQUENCE</scope>
    <source>
        <strain evidence="1 2">cv. TO1000</strain>
    </source>
</reference>